<proteinExistence type="inferred from homology"/>
<dbReference type="SUPFAM" id="SSF56601">
    <property type="entry name" value="beta-lactamase/transpeptidase-like"/>
    <property type="match status" value="1"/>
</dbReference>
<dbReference type="InterPro" id="IPR000871">
    <property type="entry name" value="Beta-lactam_class-A"/>
</dbReference>
<dbReference type="EC" id="3.5.2.6" evidence="3"/>
<reference evidence="5 6" key="1">
    <citation type="submission" date="2017-06" db="EMBL/GenBank/DDBJ databases">
        <authorList>
            <person name="Kim H.J."/>
            <person name="Triplett B.A."/>
        </authorList>
    </citation>
    <scope>NUCLEOTIDE SEQUENCE [LARGE SCALE GENOMIC DNA]</scope>
    <source>
        <strain evidence="5 6">B29T1</strain>
    </source>
</reference>
<dbReference type="Pfam" id="PF13354">
    <property type="entry name" value="Beta-lactamase2"/>
    <property type="match status" value="1"/>
</dbReference>
<protein>
    <recommendedName>
        <fullName evidence="3">beta-lactamase</fullName>
        <ecNumber evidence="3">3.5.2.6</ecNumber>
    </recommendedName>
</protein>
<keyword evidence="6" id="KW-1185">Reference proteome</keyword>
<organism evidence="5 6">
    <name type="scientific">Arboricoccus pini</name>
    <dbReference type="NCBI Taxonomy" id="1963835"/>
    <lineage>
        <taxon>Bacteria</taxon>
        <taxon>Pseudomonadati</taxon>
        <taxon>Pseudomonadota</taxon>
        <taxon>Alphaproteobacteria</taxon>
        <taxon>Geminicoccales</taxon>
        <taxon>Geminicoccaceae</taxon>
        <taxon>Arboricoccus</taxon>
    </lineage>
</organism>
<dbReference type="Gene3D" id="3.40.710.10">
    <property type="entry name" value="DD-peptidase/beta-lactamase superfamily"/>
    <property type="match status" value="1"/>
</dbReference>
<evidence type="ECO:0000259" key="4">
    <source>
        <dbReference type="Pfam" id="PF13354"/>
    </source>
</evidence>
<dbReference type="GO" id="GO:0030655">
    <property type="term" value="P:beta-lactam antibiotic catabolic process"/>
    <property type="evidence" value="ECO:0007669"/>
    <property type="project" value="InterPro"/>
</dbReference>
<sequence>MCSTFKGLLGALILARVDQGKESLQRRVTYSEQDLIFTSPITKTNVAKGQMSVEDLLEAMLVYSDNTAAILLMRSAGGPAALTQFLRGIGDTVTRSDRYEPKSNQYDGALDTTSPRAIIGSAYQILIGNVLTPASRARLESGMIACKPGVRRIRASLPASWSIGDRPGENVTEESNDYAIVRPPGRAPLLIATYYDDPHRSTADREAVIRDVGSAFVAWANG</sequence>
<evidence type="ECO:0000313" key="6">
    <source>
        <dbReference type="Proteomes" id="UP000197065"/>
    </source>
</evidence>
<dbReference type="AlphaFoldDB" id="A0A212RFB3"/>
<dbReference type="Proteomes" id="UP000197065">
    <property type="component" value="Unassembled WGS sequence"/>
</dbReference>
<comment type="catalytic activity">
    <reaction evidence="1">
        <text>a beta-lactam + H2O = a substituted beta-amino acid</text>
        <dbReference type="Rhea" id="RHEA:20401"/>
        <dbReference type="ChEBI" id="CHEBI:15377"/>
        <dbReference type="ChEBI" id="CHEBI:35627"/>
        <dbReference type="ChEBI" id="CHEBI:140347"/>
        <dbReference type="EC" id="3.5.2.6"/>
    </reaction>
</comment>
<dbReference type="PRINTS" id="PR00118">
    <property type="entry name" value="BLACTAMASEA"/>
</dbReference>
<dbReference type="PANTHER" id="PTHR35333:SF3">
    <property type="entry name" value="BETA-LACTAMASE-TYPE TRANSPEPTIDASE FOLD CONTAINING PROTEIN"/>
    <property type="match status" value="1"/>
</dbReference>
<accession>A0A212RFB3</accession>
<comment type="similarity">
    <text evidence="2">Belongs to the class-A beta-lactamase family.</text>
</comment>
<gene>
    <name evidence="5" type="ORF">SAMN07250955_10836</name>
</gene>
<dbReference type="NCBIfam" id="NF033103">
    <property type="entry name" value="bla_class_A"/>
    <property type="match status" value="1"/>
</dbReference>
<feature type="domain" description="Beta-lactamase class A catalytic" evidence="4">
    <location>
        <begin position="2"/>
        <end position="193"/>
    </location>
</feature>
<evidence type="ECO:0000256" key="2">
    <source>
        <dbReference type="ARBA" id="ARBA00009009"/>
    </source>
</evidence>
<name>A0A212RFB3_9PROT</name>
<evidence type="ECO:0000313" key="5">
    <source>
        <dbReference type="EMBL" id="SNB70988.1"/>
    </source>
</evidence>
<dbReference type="PANTHER" id="PTHR35333">
    <property type="entry name" value="BETA-LACTAMASE"/>
    <property type="match status" value="1"/>
</dbReference>
<dbReference type="EMBL" id="FYEH01000008">
    <property type="protein sequence ID" value="SNB70988.1"/>
    <property type="molecule type" value="Genomic_DNA"/>
</dbReference>
<dbReference type="GO" id="GO:0008800">
    <property type="term" value="F:beta-lactamase activity"/>
    <property type="evidence" value="ECO:0007669"/>
    <property type="project" value="UniProtKB-EC"/>
</dbReference>
<evidence type="ECO:0000256" key="1">
    <source>
        <dbReference type="ARBA" id="ARBA00001526"/>
    </source>
</evidence>
<dbReference type="GO" id="GO:0046677">
    <property type="term" value="P:response to antibiotic"/>
    <property type="evidence" value="ECO:0007669"/>
    <property type="project" value="InterPro"/>
</dbReference>
<dbReference type="InterPro" id="IPR045155">
    <property type="entry name" value="Beta-lactam_cat"/>
</dbReference>
<dbReference type="InterPro" id="IPR012338">
    <property type="entry name" value="Beta-lactam/transpept-like"/>
</dbReference>
<evidence type="ECO:0000256" key="3">
    <source>
        <dbReference type="ARBA" id="ARBA00012865"/>
    </source>
</evidence>